<dbReference type="STRING" id="1120976.SAMN03080606_00924"/>
<dbReference type="PANTHER" id="PTHR40062:SF1">
    <property type="entry name" value="GLOBAL TRANSCRIPTIONAL REGULATOR CODY"/>
    <property type="match status" value="1"/>
</dbReference>
<protein>
    <recommendedName>
        <fullName evidence="6 7">Global transcriptional regulator CodY</fullName>
    </recommendedName>
</protein>
<evidence type="ECO:0000256" key="6">
    <source>
        <dbReference type="ARBA" id="ARBA00034538"/>
    </source>
</evidence>
<dbReference type="InterPro" id="IPR014154">
    <property type="entry name" value="CodY"/>
</dbReference>
<keyword evidence="1 7" id="KW-0963">Cytoplasm</keyword>
<keyword evidence="2 7" id="KW-0678">Repressor</keyword>
<dbReference type="Gene3D" id="3.30.450.40">
    <property type="match status" value="1"/>
</dbReference>
<dbReference type="InterPro" id="IPR010312">
    <property type="entry name" value="Transc_reg_CodY_N"/>
</dbReference>
<keyword evidence="11" id="KW-1185">Reference proteome</keyword>
<evidence type="ECO:0000313" key="10">
    <source>
        <dbReference type="EMBL" id="SCY14591.1"/>
    </source>
</evidence>
<dbReference type="OrthoDB" id="2056at2"/>
<dbReference type="FunFam" id="1.10.10.10:FF:000034">
    <property type="entry name" value="GTP-sensing transcriptional pleiotropic repressor CodY"/>
    <property type="match status" value="1"/>
</dbReference>
<dbReference type="Pfam" id="PF06018">
    <property type="entry name" value="CodY"/>
    <property type="match status" value="1"/>
</dbReference>
<evidence type="ECO:0000256" key="4">
    <source>
        <dbReference type="ARBA" id="ARBA00023125"/>
    </source>
</evidence>
<evidence type="ECO:0000313" key="11">
    <source>
        <dbReference type="Proteomes" id="UP000198636"/>
    </source>
</evidence>
<dbReference type="InterPro" id="IPR029016">
    <property type="entry name" value="GAF-like_dom_sf"/>
</dbReference>
<accession>A0A1G5DJ50</accession>
<comment type="similarity">
    <text evidence="7">Belongs to the CodY family.</text>
</comment>
<gene>
    <name evidence="7" type="primary">codY</name>
    <name evidence="10" type="ORF">SAMN03080606_00924</name>
</gene>
<comment type="subcellular location">
    <subcellularLocation>
        <location evidence="7">Cytoplasm</location>
    </subcellularLocation>
</comment>
<dbReference type="GO" id="GO:0005525">
    <property type="term" value="F:GTP binding"/>
    <property type="evidence" value="ECO:0007669"/>
    <property type="project" value="InterPro"/>
</dbReference>
<evidence type="ECO:0000256" key="7">
    <source>
        <dbReference type="HAMAP-Rule" id="MF_00621"/>
    </source>
</evidence>
<evidence type="ECO:0000256" key="1">
    <source>
        <dbReference type="ARBA" id="ARBA00022490"/>
    </source>
</evidence>
<dbReference type="NCBIfam" id="TIGR02787">
    <property type="entry name" value="codY_Gpos"/>
    <property type="match status" value="1"/>
</dbReference>
<reference evidence="10 11" key="1">
    <citation type="submission" date="2016-10" db="EMBL/GenBank/DDBJ databases">
        <authorList>
            <person name="de Groot N.N."/>
        </authorList>
    </citation>
    <scope>NUCLEOTIDE SEQUENCE [LARGE SCALE GENOMIC DNA]</scope>
    <source>
        <strain evidence="10 11">DSM 18978</strain>
    </source>
</reference>
<dbReference type="SUPFAM" id="SSF46785">
    <property type="entry name" value="Winged helix' DNA-binding domain"/>
    <property type="match status" value="1"/>
</dbReference>
<dbReference type="InterPro" id="IPR036390">
    <property type="entry name" value="WH_DNA-bd_sf"/>
</dbReference>
<dbReference type="EMBL" id="FMUS01000004">
    <property type="protein sequence ID" value="SCY14591.1"/>
    <property type="molecule type" value="Genomic_DNA"/>
</dbReference>
<dbReference type="Gene3D" id="1.10.10.10">
    <property type="entry name" value="Winged helix-like DNA-binding domain superfamily/Winged helix DNA-binding domain"/>
    <property type="match status" value="1"/>
</dbReference>
<feature type="region of interest" description="GAF domain" evidence="7">
    <location>
        <begin position="1"/>
        <end position="156"/>
    </location>
</feature>
<feature type="domain" description="Global transcriptional regulator CodY N-terminal" evidence="8">
    <location>
        <begin position="5"/>
        <end position="179"/>
    </location>
</feature>
<sequence>MASALLEKTRRINKILQQSGDHAISFNELCRILSEILDANVYVSSSKGKVLGVSLTDTSDCPIIVDEKTSEKKFPEEYNEQLLRIVETKSNITKDELLKIFKYDVQSYNKLVTIVPINGSGNRLGTLVLARHDNEFVDEDLVMVEYSSTVVGLEILRAKTEEIEEEARKKAVVQMAIGTLSYSELEAVEHIFNELNGTEGLLVASKIADRVGITRSVIVNALRKFESAGVIESRSLGMKGTHIKILNDRLLEELRKIKR</sequence>
<dbReference type="InterPro" id="IPR013198">
    <property type="entry name" value="GTP_trans_reg_CodY_C"/>
</dbReference>
<dbReference type="GO" id="GO:0003677">
    <property type="term" value="F:DNA binding"/>
    <property type="evidence" value="ECO:0007669"/>
    <property type="project" value="UniProtKB-UniRule"/>
</dbReference>
<dbReference type="InterPro" id="IPR036388">
    <property type="entry name" value="WH-like_DNA-bd_sf"/>
</dbReference>
<feature type="domain" description="Global transcriptional regulator CodY C-terminal" evidence="9">
    <location>
        <begin position="199"/>
        <end position="256"/>
    </location>
</feature>
<keyword evidence="4 7" id="KW-0238">DNA-binding</keyword>
<feature type="DNA-binding region" description="H-T-H motif" evidence="7">
    <location>
        <begin position="204"/>
        <end position="223"/>
    </location>
</feature>
<comment type="function">
    <text evidence="7">DNA-binding global transcriptional regulator which is involved in the adaptive response to starvation and acts by directly or indirectly controlling the expression of numerous genes in response to nutrient availability. During rapid exponential growth, CodY is highly active and represses genes whose products allow adaptation to nutrient depletion.</text>
</comment>
<dbReference type="Proteomes" id="UP000198636">
    <property type="component" value="Unassembled WGS sequence"/>
</dbReference>
<evidence type="ECO:0000256" key="5">
    <source>
        <dbReference type="ARBA" id="ARBA00023163"/>
    </source>
</evidence>
<dbReference type="AlphaFoldDB" id="A0A1G5DJ50"/>
<keyword evidence="3 7" id="KW-0805">Transcription regulation</keyword>
<evidence type="ECO:0000256" key="3">
    <source>
        <dbReference type="ARBA" id="ARBA00023015"/>
    </source>
</evidence>
<dbReference type="PANTHER" id="PTHR40062">
    <property type="entry name" value="GTP-SENSING TRANSCRIPTIONAL PLEIOTROPIC REPRESSOR CODY"/>
    <property type="match status" value="1"/>
</dbReference>
<dbReference type="Pfam" id="PF08222">
    <property type="entry name" value="HTH_CodY"/>
    <property type="match status" value="1"/>
</dbReference>
<evidence type="ECO:0000259" key="9">
    <source>
        <dbReference type="Pfam" id="PF08222"/>
    </source>
</evidence>
<dbReference type="GO" id="GO:0005737">
    <property type="term" value="C:cytoplasm"/>
    <property type="evidence" value="ECO:0007669"/>
    <property type="project" value="UniProtKB-SubCell"/>
</dbReference>
<proteinExistence type="inferred from homology"/>
<dbReference type="HAMAP" id="MF_00621">
    <property type="entry name" value="HTH_type_CodY"/>
    <property type="match status" value="1"/>
</dbReference>
<dbReference type="RefSeq" id="WP_091540508.1">
    <property type="nucleotide sequence ID" value="NZ_FMUS01000004.1"/>
</dbReference>
<keyword evidence="5 7" id="KW-0804">Transcription</keyword>
<organism evidence="10 11">
    <name type="scientific">Alkaliphilus peptidifermentans DSM 18978</name>
    <dbReference type="NCBI Taxonomy" id="1120976"/>
    <lineage>
        <taxon>Bacteria</taxon>
        <taxon>Bacillati</taxon>
        <taxon>Bacillota</taxon>
        <taxon>Clostridia</taxon>
        <taxon>Peptostreptococcales</taxon>
        <taxon>Natronincolaceae</taxon>
        <taxon>Alkaliphilus</taxon>
    </lineage>
</organism>
<dbReference type="GO" id="GO:0045892">
    <property type="term" value="P:negative regulation of DNA-templated transcription"/>
    <property type="evidence" value="ECO:0007669"/>
    <property type="project" value="UniProtKB-UniRule"/>
</dbReference>
<name>A0A1G5DJ50_9FIRM</name>
<dbReference type="GO" id="GO:0003700">
    <property type="term" value="F:DNA-binding transcription factor activity"/>
    <property type="evidence" value="ECO:0007669"/>
    <property type="project" value="InterPro"/>
</dbReference>
<dbReference type="PIRSF" id="PIRSF011572">
    <property type="entry name" value="GTP_sensing_CodY"/>
    <property type="match status" value="1"/>
</dbReference>
<dbReference type="NCBIfam" id="NF003170">
    <property type="entry name" value="PRK04158.1"/>
    <property type="match status" value="1"/>
</dbReference>
<evidence type="ECO:0000259" key="8">
    <source>
        <dbReference type="Pfam" id="PF06018"/>
    </source>
</evidence>
<evidence type="ECO:0000256" key="2">
    <source>
        <dbReference type="ARBA" id="ARBA00022491"/>
    </source>
</evidence>